<dbReference type="InterPro" id="IPR058163">
    <property type="entry name" value="LysR-type_TF_proteobact-type"/>
</dbReference>
<dbReference type="Gene3D" id="1.10.10.10">
    <property type="entry name" value="Winged helix-like DNA-binding domain superfamily/Winged helix DNA-binding domain"/>
    <property type="match status" value="1"/>
</dbReference>
<proteinExistence type="inferred from homology"/>
<evidence type="ECO:0000256" key="2">
    <source>
        <dbReference type="ARBA" id="ARBA00023015"/>
    </source>
</evidence>
<dbReference type="SUPFAM" id="SSF53850">
    <property type="entry name" value="Periplasmic binding protein-like II"/>
    <property type="match status" value="1"/>
</dbReference>
<evidence type="ECO:0000256" key="1">
    <source>
        <dbReference type="ARBA" id="ARBA00009437"/>
    </source>
</evidence>
<accession>A0ABW3F249</accession>
<name>A0ABW3F249_9PROT</name>
<dbReference type="SUPFAM" id="SSF46785">
    <property type="entry name" value="Winged helix' DNA-binding domain"/>
    <property type="match status" value="1"/>
</dbReference>
<comment type="caution">
    <text evidence="6">The sequence shown here is derived from an EMBL/GenBank/DDBJ whole genome shotgun (WGS) entry which is preliminary data.</text>
</comment>
<dbReference type="CDD" id="cd08471">
    <property type="entry name" value="PBP2_CrgA_like_2"/>
    <property type="match status" value="1"/>
</dbReference>
<keyword evidence="3" id="KW-0238">DNA-binding</keyword>
<dbReference type="PANTHER" id="PTHR30537:SF5">
    <property type="entry name" value="HTH-TYPE TRANSCRIPTIONAL ACTIVATOR TTDR-RELATED"/>
    <property type="match status" value="1"/>
</dbReference>
<keyword evidence="2" id="KW-0805">Transcription regulation</keyword>
<reference evidence="7" key="1">
    <citation type="journal article" date="2019" name="Int. J. Syst. Evol. Microbiol.">
        <title>The Global Catalogue of Microorganisms (GCM) 10K type strain sequencing project: providing services to taxonomists for standard genome sequencing and annotation.</title>
        <authorList>
            <consortium name="The Broad Institute Genomics Platform"/>
            <consortium name="The Broad Institute Genome Sequencing Center for Infectious Disease"/>
            <person name="Wu L."/>
            <person name="Ma J."/>
        </authorList>
    </citation>
    <scope>NUCLEOTIDE SEQUENCE [LARGE SCALE GENOMIC DNA]</scope>
    <source>
        <strain evidence="7">CCUG 58412</strain>
    </source>
</reference>
<dbReference type="InterPro" id="IPR036390">
    <property type="entry name" value="WH_DNA-bd_sf"/>
</dbReference>
<keyword evidence="4" id="KW-0804">Transcription</keyword>
<sequence>MRVFVTVEEQGGFAAASRKLDISPAAVTRAIVALEQQLGVKLIQRTTRNTRLTDAGHQYYEDSKAILASIAAANEAVAGANAEPHGTLTVTASVLFGRMYVMPSIVNYMQKYAKVKVVAHFVDHVTNLVEEGIDVAIRIGELPDSSLRAIKVGQVRRVLCASPAYLQQHGVPQQPADLLKHAIISASALSPKVEWRFGATASAEKLAMQPRLMVSSIDAAMAAAIGGLGITHLLSYQVKSEVERGTLALILEDHEQPPWPVHVVHREDKLGSSKVRAFIDDIVHDLRNHPNLK</sequence>
<dbReference type="PROSITE" id="PS50931">
    <property type="entry name" value="HTH_LYSR"/>
    <property type="match status" value="1"/>
</dbReference>
<comment type="similarity">
    <text evidence="1">Belongs to the LysR transcriptional regulatory family.</text>
</comment>
<organism evidence="6 7">
    <name type="scientific">Methylophilus luteus</name>
    <dbReference type="NCBI Taxonomy" id="640108"/>
    <lineage>
        <taxon>Bacteria</taxon>
        <taxon>Pseudomonadati</taxon>
        <taxon>Pseudomonadota</taxon>
        <taxon>Betaproteobacteria</taxon>
        <taxon>Nitrosomonadales</taxon>
        <taxon>Methylophilaceae</taxon>
        <taxon>Methylophilus</taxon>
    </lineage>
</organism>
<evidence type="ECO:0000256" key="4">
    <source>
        <dbReference type="ARBA" id="ARBA00023163"/>
    </source>
</evidence>
<dbReference type="Pfam" id="PF03466">
    <property type="entry name" value="LysR_substrate"/>
    <property type="match status" value="1"/>
</dbReference>
<dbReference type="InterPro" id="IPR005119">
    <property type="entry name" value="LysR_subst-bd"/>
</dbReference>
<keyword evidence="7" id="KW-1185">Reference proteome</keyword>
<feature type="domain" description="HTH lysR-type" evidence="5">
    <location>
        <begin position="1"/>
        <end position="53"/>
    </location>
</feature>
<dbReference type="Gene3D" id="3.40.190.290">
    <property type="match status" value="1"/>
</dbReference>
<evidence type="ECO:0000259" key="5">
    <source>
        <dbReference type="PROSITE" id="PS50931"/>
    </source>
</evidence>
<evidence type="ECO:0000256" key="3">
    <source>
        <dbReference type="ARBA" id="ARBA00023125"/>
    </source>
</evidence>
<dbReference type="RefSeq" id="WP_379055494.1">
    <property type="nucleotide sequence ID" value="NZ_JBHTKB010000001.1"/>
</dbReference>
<protein>
    <submittedName>
        <fullName evidence="6">LysR family transcriptional regulator</fullName>
    </submittedName>
</protein>
<evidence type="ECO:0000313" key="7">
    <source>
        <dbReference type="Proteomes" id="UP001597128"/>
    </source>
</evidence>
<dbReference type="Proteomes" id="UP001597128">
    <property type="component" value="Unassembled WGS sequence"/>
</dbReference>
<dbReference type="PANTHER" id="PTHR30537">
    <property type="entry name" value="HTH-TYPE TRANSCRIPTIONAL REGULATOR"/>
    <property type="match status" value="1"/>
</dbReference>
<dbReference type="EMBL" id="JBHTKB010000001">
    <property type="protein sequence ID" value="MFD0912501.1"/>
    <property type="molecule type" value="Genomic_DNA"/>
</dbReference>
<dbReference type="InterPro" id="IPR000847">
    <property type="entry name" value="LysR_HTH_N"/>
</dbReference>
<dbReference type="Pfam" id="PF00126">
    <property type="entry name" value="HTH_1"/>
    <property type="match status" value="1"/>
</dbReference>
<gene>
    <name evidence="6" type="ORF">ACFQ1Z_02970</name>
</gene>
<dbReference type="InterPro" id="IPR036388">
    <property type="entry name" value="WH-like_DNA-bd_sf"/>
</dbReference>
<evidence type="ECO:0000313" key="6">
    <source>
        <dbReference type="EMBL" id="MFD0912501.1"/>
    </source>
</evidence>